<protein>
    <submittedName>
        <fullName evidence="2">Uncharacterized protein</fullName>
    </submittedName>
</protein>
<keyword evidence="1" id="KW-1133">Transmembrane helix</keyword>
<proteinExistence type="predicted"/>
<keyword evidence="1" id="KW-0812">Transmembrane</keyword>
<reference evidence="2" key="2">
    <citation type="submission" date="2021-04" db="EMBL/GenBank/DDBJ databases">
        <authorList>
            <person name="Gilroy R."/>
        </authorList>
    </citation>
    <scope>NUCLEOTIDE SEQUENCE</scope>
    <source>
        <strain evidence="2">CHK183-1962</strain>
    </source>
</reference>
<evidence type="ECO:0000313" key="2">
    <source>
        <dbReference type="EMBL" id="HIX77421.1"/>
    </source>
</evidence>
<feature type="transmembrane region" description="Helical" evidence="1">
    <location>
        <begin position="101"/>
        <end position="118"/>
    </location>
</feature>
<dbReference type="Proteomes" id="UP000886890">
    <property type="component" value="Unassembled WGS sequence"/>
</dbReference>
<evidence type="ECO:0000256" key="1">
    <source>
        <dbReference type="SAM" id="Phobius"/>
    </source>
</evidence>
<keyword evidence="1" id="KW-0472">Membrane</keyword>
<name>A0A9D1XE34_9FIRM</name>
<dbReference type="AlphaFoldDB" id="A0A9D1XE34"/>
<organism evidence="2 3">
    <name type="scientific">Candidatus Fusicatenibacter merdavium</name>
    <dbReference type="NCBI Taxonomy" id="2838600"/>
    <lineage>
        <taxon>Bacteria</taxon>
        <taxon>Bacillati</taxon>
        <taxon>Bacillota</taxon>
        <taxon>Clostridia</taxon>
        <taxon>Lachnospirales</taxon>
        <taxon>Lachnospiraceae</taxon>
        <taxon>Fusicatenibacter</taxon>
    </lineage>
</organism>
<comment type="caution">
    <text evidence="2">The sequence shown here is derived from an EMBL/GenBank/DDBJ whole genome shotgun (WGS) entry which is preliminary data.</text>
</comment>
<evidence type="ECO:0000313" key="3">
    <source>
        <dbReference type="Proteomes" id="UP000886890"/>
    </source>
</evidence>
<feature type="transmembrane region" description="Helical" evidence="1">
    <location>
        <begin position="47"/>
        <end position="71"/>
    </location>
</feature>
<dbReference type="EMBL" id="DXEK01000127">
    <property type="protein sequence ID" value="HIX77421.1"/>
    <property type="molecule type" value="Genomic_DNA"/>
</dbReference>
<accession>A0A9D1XE34</accession>
<gene>
    <name evidence="2" type="ORF">H9734_07495</name>
</gene>
<reference evidence="2" key="1">
    <citation type="journal article" date="2021" name="PeerJ">
        <title>Extensive microbial diversity within the chicken gut microbiome revealed by metagenomics and culture.</title>
        <authorList>
            <person name="Gilroy R."/>
            <person name="Ravi A."/>
            <person name="Getino M."/>
            <person name="Pursley I."/>
            <person name="Horton D.L."/>
            <person name="Alikhan N.F."/>
            <person name="Baker D."/>
            <person name="Gharbi K."/>
            <person name="Hall N."/>
            <person name="Watson M."/>
            <person name="Adriaenssens E.M."/>
            <person name="Foster-Nyarko E."/>
            <person name="Jarju S."/>
            <person name="Secka A."/>
            <person name="Antonio M."/>
            <person name="Oren A."/>
            <person name="Chaudhuri R.R."/>
            <person name="La Ragione R."/>
            <person name="Hildebrand F."/>
            <person name="Pallen M.J."/>
        </authorList>
    </citation>
    <scope>NUCLEOTIDE SEQUENCE</scope>
    <source>
        <strain evidence="2">CHK183-1962</strain>
    </source>
</reference>
<sequence length="123" mass="13446">MAELFQVTVEELLGAPTPPGDRQTEILQELENIRQHLTIRNRRLRTFWHIVTALGILLTLLGIAGAVFGFVNYHAVLNDTILSPETAAIVLSSSTSVVVKGAVRAAAGLLIVLISVLMNRKYK</sequence>